<dbReference type="AlphaFoldDB" id="B9BZD7"/>
<accession>B9BZD7</accession>
<proteinExistence type="predicted"/>
<comment type="caution">
    <text evidence="1">The sequence shown here is derived from an EMBL/GenBank/DDBJ whole genome shotgun (WGS) entry which is preliminary data.</text>
</comment>
<evidence type="ECO:0000313" key="1">
    <source>
        <dbReference type="EMBL" id="EEE03808.1"/>
    </source>
</evidence>
<dbReference type="EMBL" id="ACFC01000021">
    <property type="protein sequence ID" value="EEE03808.1"/>
    <property type="molecule type" value="Genomic_DNA"/>
</dbReference>
<sequence>MIGCHRALAAMLDCHAMRRPCGNGVVLSACLNRQPIVLERTSCDSF</sequence>
<dbReference type="Proteomes" id="UP000004535">
    <property type="component" value="Unassembled WGS sequence"/>
</dbReference>
<reference evidence="1 2" key="1">
    <citation type="journal article" date="2012" name="J. Bacteriol.">
        <title>Draft Genome Sequence Determination for Cystic Fibrosis and Chronic Granulomatous Disease Burkholderia multivorans Isolates.</title>
        <authorList>
            <person name="Varga J.J."/>
            <person name="Losada L."/>
            <person name="Zelazny A.M."/>
            <person name="Brinkac L."/>
            <person name="Harkins D."/>
            <person name="Radune D."/>
            <person name="Hostetler J."/>
            <person name="Sampaio E.P."/>
            <person name="Ronning C.M."/>
            <person name="Nierman W.C."/>
            <person name="Greenberg D.E."/>
            <person name="Holland S.M."/>
            <person name="Goldberg J.B."/>
        </authorList>
    </citation>
    <scope>NUCLEOTIDE SEQUENCE [LARGE SCALE GENOMIC DNA]</scope>
    <source>
        <strain evidence="1 2">CGD2</strain>
    </source>
</reference>
<dbReference type="PROSITE" id="PS51257">
    <property type="entry name" value="PROKAR_LIPOPROTEIN"/>
    <property type="match status" value="1"/>
</dbReference>
<name>B9BZD7_9BURK</name>
<organism evidence="1 2">
    <name type="scientific">Burkholderia multivorans CGD2</name>
    <dbReference type="NCBI Taxonomy" id="513052"/>
    <lineage>
        <taxon>Bacteria</taxon>
        <taxon>Pseudomonadati</taxon>
        <taxon>Pseudomonadota</taxon>
        <taxon>Betaproteobacteria</taxon>
        <taxon>Burkholderiales</taxon>
        <taxon>Burkholderiaceae</taxon>
        <taxon>Burkholderia</taxon>
        <taxon>Burkholderia cepacia complex</taxon>
    </lineage>
</organism>
<gene>
    <name evidence="1" type="ORF">BURMUCGD2_0023</name>
</gene>
<keyword evidence="1" id="KW-0449">Lipoprotein</keyword>
<protein>
    <submittedName>
        <fullName evidence="1">Putative lipoprotein</fullName>
    </submittedName>
</protein>
<evidence type="ECO:0000313" key="2">
    <source>
        <dbReference type="Proteomes" id="UP000004535"/>
    </source>
</evidence>